<name>A0A7X2LTP9_9BURK</name>
<evidence type="ECO:0000313" key="1">
    <source>
        <dbReference type="EMBL" id="MRV73546.1"/>
    </source>
</evidence>
<accession>A0A7X2LTP9</accession>
<gene>
    <name evidence="1" type="ORF">GJ700_17675</name>
</gene>
<reference evidence="1 2" key="1">
    <citation type="submission" date="2019-11" db="EMBL/GenBank/DDBJ databases">
        <title>Novel species isolated from a subtropical stream in China.</title>
        <authorList>
            <person name="Lu H."/>
        </authorList>
    </citation>
    <scope>NUCLEOTIDE SEQUENCE [LARGE SCALE GENOMIC DNA]</scope>
    <source>
        <strain evidence="1 2">FT92W</strain>
    </source>
</reference>
<comment type="caution">
    <text evidence="1">The sequence shown here is derived from an EMBL/GenBank/DDBJ whole genome shotgun (WGS) entry which is preliminary data.</text>
</comment>
<dbReference type="AlphaFoldDB" id="A0A7X2LTP9"/>
<organism evidence="1 2">
    <name type="scientific">Pseudoduganella rivuli</name>
    <dbReference type="NCBI Taxonomy" id="2666085"/>
    <lineage>
        <taxon>Bacteria</taxon>
        <taxon>Pseudomonadati</taxon>
        <taxon>Pseudomonadota</taxon>
        <taxon>Betaproteobacteria</taxon>
        <taxon>Burkholderiales</taxon>
        <taxon>Oxalobacteraceae</taxon>
        <taxon>Telluria group</taxon>
        <taxon>Pseudoduganella</taxon>
    </lineage>
</organism>
<evidence type="ECO:0000313" key="2">
    <source>
        <dbReference type="Proteomes" id="UP000446768"/>
    </source>
</evidence>
<sequence>MAGNGNSPKSCKRTDQRTEAIVQHAIALMSVAGVQEAARYLRRFNVAPETIQRIVGNGRRRLVPLRGGAR</sequence>
<dbReference type="EMBL" id="WKJJ01000010">
    <property type="protein sequence ID" value="MRV73546.1"/>
    <property type="molecule type" value="Genomic_DNA"/>
</dbReference>
<dbReference type="Proteomes" id="UP000446768">
    <property type="component" value="Unassembled WGS sequence"/>
</dbReference>
<protein>
    <submittedName>
        <fullName evidence="1">Uncharacterized protein</fullName>
    </submittedName>
</protein>
<keyword evidence="2" id="KW-1185">Reference proteome</keyword>
<proteinExistence type="predicted"/>
<dbReference type="RefSeq" id="WP_154376195.1">
    <property type="nucleotide sequence ID" value="NZ_WKJJ01000010.1"/>
</dbReference>